<sequence length="145" mass="15808">MSIVAVLVGMVALLADIFLRVSFRSGRSDRRESQASAIFLLLGIIFAILSPIISQLIQLAVSRRREFFADSSSVALTRQPSGLISALEKIAKDHEPLEAANKATAHLYIVNPFKEKGHGAVDWLAGLFNTHPPLSERIAALTKMV</sequence>
<evidence type="ECO:0000256" key="4">
    <source>
        <dbReference type="ARBA" id="ARBA00022723"/>
    </source>
</evidence>
<evidence type="ECO:0000256" key="3">
    <source>
        <dbReference type="ARBA" id="ARBA00022692"/>
    </source>
</evidence>
<dbReference type="PANTHER" id="PTHR43221">
    <property type="entry name" value="PROTEASE HTPX"/>
    <property type="match status" value="1"/>
</dbReference>
<evidence type="ECO:0000259" key="12">
    <source>
        <dbReference type="Pfam" id="PF01435"/>
    </source>
</evidence>
<dbReference type="Pfam" id="PF01435">
    <property type="entry name" value="Peptidase_M48"/>
    <property type="match status" value="1"/>
</dbReference>
<dbReference type="PANTHER" id="PTHR43221:SF2">
    <property type="entry name" value="PROTEASE HTPX HOMOLOG"/>
    <property type="match status" value="1"/>
</dbReference>
<comment type="cofactor">
    <cofactor evidence="10">
        <name>Zn(2+)</name>
        <dbReference type="ChEBI" id="CHEBI:29105"/>
    </cofactor>
    <text evidence="10">Binds 1 zinc ion per subunit.</text>
</comment>
<dbReference type="GO" id="GO:0006508">
    <property type="term" value="P:proteolysis"/>
    <property type="evidence" value="ECO:0007669"/>
    <property type="project" value="UniProtKB-KW"/>
</dbReference>
<keyword evidence="9 11" id="KW-0472">Membrane</keyword>
<keyword evidence="8 10" id="KW-0482">Metalloprotease</keyword>
<dbReference type="Proteomes" id="UP000034826">
    <property type="component" value="Unassembled WGS sequence"/>
</dbReference>
<dbReference type="InterPro" id="IPR050083">
    <property type="entry name" value="HtpX_protease"/>
</dbReference>
<keyword evidence="1" id="KW-1003">Cell membrane</keyword>
<dbReference type="EMBL" id="LCIY01000055">
    <property type="protein sequence ID" value="KKT64598.1"/>
    <property type="molecule type" value="Genomic_DNA"/>
</dbReference>
<feature type="transmembrane region" description="Helical" evidence="11">
    <location>
        <begin position="35"/>
        <end position="57"/>
    </location>
</feature>
<evidence type="ECO:0000313" key="14">
    <source>
        <dbReference type="Proteomes" id="UP000034826"/>
    </source>
</evidence>
<proteinExistence type="inferred from homology"/>
<protein>
    <submittedName>
        <fullName evidence="13">Protease HtpX-like protein</fullName>
    </submittedName>
</protein>
<evidence type="ECO:0000256" key="11">
    <source>
        <dbReference type="SAM" id="Phobius"/>
    </source>
</evidence>
<accession>A0A0G1IZY5</accession>
<keyword evidence="7 11" id="KW-1133">Transmembrane helix</keyword>
<evidence type="ECO:0000256" key="9">
    <source>
        <dbReference type="ARBA" id="ARBA00023136"/>
    </source>
</evidence>
<evidence type="ECO:0000256" key="10">
    <source>
        <dbReference type="RuleBase" id="RU003983"/>
    </source>
</evidence>
<gene>
    <name evidence="13" type="ORF">UW60_C0055G0007</name>
</gene>
<evidence type="ECO:0000256" key="6">
    <source>
        <dbReference type="ARBA" id="ARBA00022833"/>
    </source>
</evidence>
<dbReference type="GO" id="GO:0004222">
    <property type="term" value="F:metalloendopeptidase activity"/>
    <property type="evidence" value="ECO:0007669"/>
    <property type="project" value="InterPro"/>
</dbReference>
<keyword evidence="5 10" id="KW-0378">Hydrolase</keyword>
<evidence type="ECO:0000256" key="2">
    <source>
        <dbReference type="ARBA" id="ARBA00022670"/>
    </source>
</evidence>
<evidence type="ECO:0000256" key="5">
    <source>
        <dbReference type="ARBA" id="ARBA00022801"/>
    </source>
</evidence>
<comment type="caution">
    <text evidence="13">The sequence shown here is derived from an EMBL/GenBank/DDBJ whole genome shotgun (WGS) entry which is preliminary data.</text>
</comment>
<organism evidence="13 14">
    <name type="scientific">Candidatus Woesebacteria bacterium GW2011_GWA2_44_33</name>
    <dbReference type="NCBI Taxonomy" id="1618564"/>
    <lineage>
        <taxon>Bacteria</taxon>
        <taxon>Candidatus Woeseibacteriota</taxon>
    </lineage>
</organism>
<evidence type="ECO:0000256" key="7">
    <source>
        <dbReference type="ARBA" id="ARBA00022989"/>
    </source>
</evidence>
<dbReference type="InterPro" id="IPR001915">
    <property type="entry name" value="Peptidase_M48"/>
</dbReference>
<keyword evidence="4" id="KW-0479">Metal-binding</keyword>
<feature type="domain" description="Peptidase M48" evidence="12">
    <location>
        <begin position="21"/>
        <end position="144"/>
    </location>
</feature>
<keyword evidence="2 10" id="KW-0645">Protease</keyword>
<comment type="similarity">
    <text evidence="10">Belongs to the peptidase M48 family.</text>
</comment>
<keyword evidence="6 10" id="KW-0862">Zinc</keyword>
<evidence type="ECO:0000313" key="13">
    <source>
        <dbReference type="EMBL" id="KKT64598.1"/>
    </source>
</evidence>
<keyword evidence="3 11" id="KW-0812">Transmembrane</keyword>
<reference evidence="13 14" key="1">
    <citation type="journal article" date="2015" name="Nature">
        <title>rRNA introns, odd ribosomes, and small enigmatic genomes across a large radiation of phyla.</title>
        <authorList>
            <person name="Brown C.T."/>
            <person name="Hug L.A."/>
            <person name="Thomas B.C."/>
            <person name="Sharon I."/>
            <person name="Castelle C.J."/>
            <person name="Singh A."/>
            <person name="Wilkins M.J."/>
            <person name="Williams K.H."/>
            <person name="Banfield J.F."/>
        </authorList>
    </citation>
    <scope>NUCLEOTIDE SEQUENCE [LARGE SCALE GENOMIC DNA]</scope>
</reference>
<dbReference type="GO" id="GO:0046872">
    <property type="term" value="F:metal ion binding"/>
    <property type="evidence" value="ECO:0007669"/>
    <property type="project" value="UniProtKB-KW"/>
</dbReference>
<evidence type="ECO:0000256" key="8">
    <source>
        <dbReference type="ARBA" id="ARBA00023049"/>
    </source>
</evidence>
<evidence type="ECO:0000256" key="1">
    <source>
        <dbReference type="ARBA" id="ARBA00022475"/>
    </source>
</evidence>
<name>A0A0G1IZY5_9BACT</name>
<dbReference type="AlphaFoldDB" id="A0A0G1IZY5"/>